<dbReference type="SUPFAM" id="SSF52833">
    <property type="entry name" value="Thioredoxin-like"/>
    <property type="match status" value="1"/>
</dbReference>
<dbReference type="PANTHER" id="PTHR10430:SF16">
    <property type="entry name" value="PEROXIREDOXIN-5, MITOCHONDRIAL"/>
    <property type="match status" value="1"/>
</dbReference>
<dbReference type="Pfam" id="PF08534">
    <property type="entry name" value="Redoxin"/>
    <property type="match status" value="1"/>
</dbReference>
<evidence type="ECO:0000259" key="9">
    <source>
        <dbReference type="Pfam" id="PF08534"/>
    </source>
</evidence>
<dbReference type="AlphaFoldDB" id="A0A830B3U0"/>
<evidence type="ECO:0000256" key="8">
    <source>
        <dbReference type="PIRSR" id="PIRSR637944-1"/>
    </source>
</evidence>
<evidence type="ECO:0000256" key="2">
    <source>
        <dbReference type="ARBA" id="ARBA00010505"/>
    </source>
</evidence>
<dbReference type="OrthoDB" id="1593644at2759"/>
<name>A0A830B3U0_9LAMI</name>
<evidence type="ECO:0000256" key="5">
    <source>
        <dbReference type="ARBA" id="ARBA00022862"/>
    </source>
</evidence>
<keyword evidence="5" id="KW-0049">Antioxidant</keyword>
<dbReference type="Gene3D" id="3.40.30.10">
    <property type="entry name" value="Glutaredoxin"/>
    <property type="match status" value="1"/>
</dbReference>
<evidence type="ECO:0000313" key="10">
    <source>
        <dbReference type="EMBL" id="GFP82340.1"/>
    </source>
</evidence>
<comment type="catalytic activity">
    <reaction evidence="1">
        <text>[glutaredoxin]-dithiol + a hydroperoxide = [glutaredoxin]-disulfide + an alcohol + H2O</text>
        <dbReference type="Rhea" id="RHEA:62624"/>
        <dbReference type="Rhea" id="RHEA-COMP:10729"/>
        <dbReference type="Rhea" id="RHEA-COMP:10730"/>
        <dbReference type="ChEBI" id="CHEBI:15377"/>
        <dbReference type="ChEBI" id="CHEBI:29950"/>
        <dbReference type="ChEBI" id="CHEBI:30879"/>
        <dbReference type="ChEBI" id="CHEBI:35924"/>
        <dbReference type="ChEBI" id="CHEBI:50058"/>
        <dbReference type="EC" id="1.11.1.25"/>
    </reaction>
</comment>
<comment type="similarity">
    <text evidence="2">Belongs to the peroxiredoxin family. Prx5 subfamily.</text>
</comment>
<organism evidence="10 11">
    <name type="scientific">Phtheirospermum japonicum</name>
    <dbReference type="NCBI Taxonomy" id="374723"/>
    <lineage>
        <taxon>Eukaryota</taxon>
        <taxon>Viridiplantae</taxon>
        <taxon>Streptophyta</taxon>
        <taxon>Embryophyta</taxon>
        <taxon>Tracheophyta</taxon>
        <taxon>Spermatophyta</taxon>
        <taxon>Magnoliopsida</taxon>
        <taxon>eudicotyledons</taxon>
        <taxon>Gunneridae</taxon>
        <taxon>Pentapetalae</taxon>
        <taxon>asterids</taxon>
        <taxon>lamiids</taxon>
        <taxon>Lamiales</taxon>
        <taxon>Orobanchaceae</taxon>
        <taxon>Orobanchaceae incertae sedis</taxon>
        <taxon>Phtheirospermum</taxon>
    </lineage>
</organism>
<dbReference type="GO" id="GO:0008379">
    <property type="term" value="F:thioredoxin peroxidase activity"/>
    <property type="evidence" value="ECO:0007669"/>
    <property type="project" value="InterPro"/>
</dbReference>
<sequence length="70" mass="7468">SLSYFDSSGKLQTVSVSELTANKKTSILAVLDKYTPSCSPKHLPDFVEKAAELKAKGIHTIACVSVNDSP</sequence>
<accession>A0A830B3U0</accession>
<dbReference type="InterPro" id="IPR037944">
    <property type="entry name" value="PRX5-like"/>
</dbReference>
<proteinExistence type="inferred from homology"/>
<evidence type="ECO:0000256" key="4">
    <source>
        <dbReference type="ARBA" id="ARBA00022559"/>
    </source>
</evidence>
<dbReference type="PANTHER" id="PTHR10430">
    <property type="entry name" value="PEROXIREDOXIN"/>
    <property type="match status" value="1"/>
</dbReference>
<dbReference type="GO" id="GO:0042744">
    <property type="term" value="P:hydrogen peroxide catabolic process"/>
    <property type="evidence" value="ECO:0007669"/>
    <property type="project" value="TreeGrafter"/>
</dbReference>
<comment type="caution">
    <text evidence="10">The sequence shown here is derived from an EMBL/GenBank/DDBJ whole genome shotgun (WGS) entry which is preliminary data.</text>
</comment>
<dbReference type="InterPro" id="IPR013740">
    <property type="entry name" value="Redoxin"/>
</dbReference>
<dbReference type="EC" id="1.11.1.25" evidence="3"/>
<reference evidence="10" key="1">
    <citation type="submission" date="2020-07" db="EMBL/GenBank/DDBJ databases">
        <title>Ethylene signaling mediates host invasion by parasitic plants.</title>
        <authorList>
            <person name="Yoshida S."/>
        </authorList>
    </citation>
    <scope>NUCLEOTIDE SEQUENCE</scope>
    <source>
        <strain evidence="10">Okayama</strain>
    </source>
</reference>
<dbReference type="InterPro" id="IPR036249">
    <property type="entry name" value="Thioredoxin-like_sf"/>
</dbReference>
<keyword evidence="6" id="KW-0560">Oxidoreductase</keyword>
<dbReference type="Proteomes" id="UP000653305">
    <property type="component" value="Unassembled WGS sequence"/>
</dbReference>
<evidence type="ECO:0000256" key="3">
    <source>
        <dbReference type="ARBA" id="ARBA00013016"/>
    </source>
</evidence>
<evidence type="ECO:0000313" key="11">
    <source>
        <dbReference type="Proteomes" id="UP000653305"/>
    </source>
</evidence>
<dbReference type="EMBL" id="BMAC01000041">
    <property type="protein sequence ID" value="GFP82340.1"/>
    <property type="molecule type" value="Genomic_DNA"/>
</dbReference>
<evidence type="ECO:0000256" key="1">
    <source>
        <dbReference type="ARBA" id="ARBA00001711"/>
    </source>
</evidence>
<gene>
    <name evidence="10" type="ORF">PHJA_000377100</name>
</gene>
<dbReference type="GO" id="GO:0045454">
    <property type="term" value="P:cell redox homeostasis"/>
    <property type="evidence" value="ECO:0007669"/>
    <property type="project" value="TreeGrafter"/>
</dbReference>
<evidence type="ECO:0000256" key="7">
    <source>
        <dbReference type="ARBA" id="ARBA00031688"/>
    </source>
</evidence>
<evidence type="ECO:0000256" key="6">
    <source>
        <dbReference type="ARBA" id="ARBA00023002"/>
    </source>
</evidence>
<feature type="non-terminal residue" evidence="10">
    <location>
        <position position="1"/>
    </location>
</feature>
<feature type="domain" description="Redoxin" evidence="9">
    <location>
        <begin position="8"/>
        <end position="70"/>
    </location>
</feature>
<protein>
    <recommendedName>
        <fullName evidence="3">glutaredoxin-dependent peroxiredoxin</fullName>
        <ecNumber evidence="3">1.11.1.25</ecNumber>
    </recommendedName>
    <alternativeName>
        <fullName evidence="7">Glutaredoxin-dependent peroxiredoxin</fullName>
    </alternativeName>
</protein>
<dbReference type="GO" id="GO:0005737">
    <property type="term" value="C:cytoplasm"/>
    <property type="evidence" value="ECO:0007669"/>
    <property type="project" value="TreeGrafter"/>
</dbReference>
<keyword evidence="11" id="KW-1185">Reference proteome</keyword>
<dbReference type="GO" id="GO:0034599">
    <property type="term" value="P:cellular response to oxidative stress"/>
    <property type="evidence" value="ECO:0007669"/>
    <property type="project" value="InterPro"/>
</dbReference>
<keyword evidence="4" id="KW-0575">Peroxidase</keyword>
<feature type="active site" description="Cysteine sulfenic acid (-SOH) intermediate" evidence="8">
    <location>
        <position position="38"/>
    </location>
</feature>